<protein>
    <submittedName>
        <fullName evidence="2">Uncharacterized protein</fullName>
    </submittedName>
</protein>
<dbReference type="Proteomes" id="UP000007319">
    <property type="component" value="Plasmid AZOBR_p4"/>
</dbReference>
<keyword evidence="2" id="KW-0614">Plasmid</keyword>
<evidence type="ECO:0000313" key="2">
    <source>
        <dbReference type="EMBL" id="CCD03475.1"/>
    </source>
</evidence>
<dbReference type="EMBL" id="HE577331">
    <property type="protein sequence ID" value="CCD03475.1"/>
    <property type="molecule type" value="Genomic_DNA"/>
</dbReference>
<geneLocation type="plasmid" evidence="2 3">
    <name>AZOBR_p4</name>
</geneLocation>
<reference evidence="2 3" key="1">
    <citation type="journal article" date="2011" name="PLoS Genet.">
        <title>Azospirillum genomes reveal transition of bacteria from aquatic to terrestrial environments.</title>
        <authorList>
            <person name="Wisniewski-Dye F."/>
            <person name="Borziak K."/>
            <person name="Khalsa-Moyers G."/>
            <person name="Alexandre G."/>
            <person name="Sukharnikov L.O."/>
            <person name="Wuichet K."/>
            <person name="Hurst G.B."/>
            <person name="McDonald W.H."/>
            <person name="Robertson J.S."/>
            <person name="Barbe V."/>
            <person name="Calteau A."/>
            <person name="Rouy Z."/>
            <person name="Mangenot S."/>
            <person name="Prigent-Combaret C."/>
            <person name="Normand P."/>
            <person name="Boyer M."/>
            <person name="Siguier P."/>
            <person name="Dessaux Y."/>
            <person name="Elmerich C."/>
            <person name="Condemine G."/>
            <person name="Krishnen G."/>
            <person name="Kennedy I."/>
            <person name="Paterson A.H."/>
            <person name="Gonzalez V."/>
            <person name="Mavingui P."/>
            <person name="Zhulin I.B."/>
        </authorList>
    </citation>
    <scope>NUCLEOTIDE SEQUENCE [LARGE SCALE GENOMIC DNA]</scope>
    <source>
        <strain evidence="2 3">Sp245</strain>
    </source>
</reference>
<organism evidence="2 3">
    <name type="scientific">Azospirillum baldaniorum</name>
    <dbReference type="NCBI Taxonomy" id="1064539"/>
    <lineage>
        <taxon>Bacteria</taxon>
        <taxon>Pseudomonadati</taxon>
        <taxon>Pseudomonadota</taxon>
        <taxon>Alphaproteobacteria</taxon>
        <taxon>Rhodospirillales</taxon>
        <taxon>Azospirillaceae</taxon>
        <taxon>Azospirillum</taxon>
    </lineage>
</organism>
<evidence type="ECO:0000313" key="3">
    <source>
        <dbReference type="Proteomes" id="UP000007319"/>
    </source>
</evidence>
<proteinExistence type="predicted"/>
<feature type="region of interest" description="Disordered" evidence="1">
    <location>
        <begin position="1"/>
        <end position="26"/>
    </location>
</feature>
<gene>
    <name evidence="2" type="ORF">AZOBR_p440188</name>
</gene>
<sequence length="26" mass="2471">MSAVAAAGPLPNPPPPQAGEGIKEGN</sequence>
<dbReference type="KEGG" id="abs:AZOBR_p440188"/>
<evidence type="ECO:0000256" key="1">
    <source>
        <dbReference type="SAM" id="MobiDB-lite"/>
    </source>
</evidence>
<name>A0A9P1K0W3_9PROT</name>
<dbReference type="AlphaFoldDB" id="A0A9P1K0W3"/>
<accession>A0A9P1K0W3</accession>
<keyword evidence="3" id="KW-1185">Reference proteome</keyword>